<feature type="non-terminal residue" evidence="2">
    <location>
        <position position="386"/>
    </location>
</feature>
<accession>A0A9P4Y4W8</accession>
<evidence type="ECO:0000313" key="2">
    <source>
        <dbReference type="EMBL" id="KAF3766598.1"/>
    </source>
</evidence>
<dbReference type="RefSeq" id="XP_040777559.1">
    <property type="nucleotide sequence ID" value="XM_040916077.1"/>
</dbReference>
<dbReference type="EMBL" id="MU032347">
    <property type="protein sequence ID" value="KAF3766598.1"/>
    <property type="molecule type" value="Genomic_DNA"/>
</dbReference>
<name>A0A9P4Y4W8_CRYP1</name>
<reference evidence="2" key="1">
    <citation type="journal article" date="2020" name="Phytopathology">
        <title>Genome sequence of the chestnut blight fungus Cryphonectria parasitica EP155: A fundamental resource for an archetypical invasive plant pathogen.</title>
        <authorList>
            <person name="Crouch J.A."/>
            <person name="Dawe A."/>
            <person name="Aerts A."/>
            <person name="Barry K."/>
            <person name="Churchill A.C.L."/>
            <person name="Grimwood J."/>
            <person name="Hillman B."/>
            <person name="Milgroom M.G."/>
            <person name="Pangilinan J."/>
            <person name="Smith M."/>
            <person name="Salamov A."/>
            <person name="Schmutz J."/>
            <person name="Yadav J."/>
            <person name="Grigoriev I.V."/>
            <person name="Nuss D."/>
        </authorList>
    </citation>
    <scope>NUCLEOTIDE SEQUENCE</scope>
    <source>
        <strain evidence="2">EP155</strain>
    </source>
</reference>
<dbReference type="Proteomes" id="UP000803844">
    <property type="component" value="Unassembled WGS sequence"/>
</dbReference>
<dbReference type="PANTHER" id="PTHR33112:SF10">
    <property type="entry name" value="TOL"/>
    <property type="match status" value="1"/>
</dbReference>
<sequence length="386" mass="44061">QIGLPQLPQVASSSYFEIMRQWLIDCDHNHPKCRRSSARDLPTRLIYVGTLVNPSLSLYETQPRDNMRYSALSHPWGKPPHFCTFPSTIDNHKKGIDFYDLPLTFRNAITVTRELNLQYLWIDSICIIQGPDGDFENEATRMEAVFSNAYCVLAACSVLGQGDSFLNERKKRKNISLKYEGKPAIFVCEFMDNFNQDVLESNLSQRGWVLQERALARRTIYFTDKQTYWECGGGVRCETMARMDNTLASFLGDPNFPKVAIESSRGGKILFHQSLCKQYSRLAFTRQTDRPVAISGLEKRLVQSFGVSGGYGVLNDTKNPGMLRRSMLWHRASDCTTLRRISFARSAPPTWSCMSYEGPIDYPDLPFAQVEWEQCDIQSQFLESGT</sequence>
<dbReference type="GeneID" id="63833206"/>
<proteinExistence type="predicted"/>
<organism evidence="2 3">
    <name type="scientific">Cryphonectria parasitica (strain ATCC 38755 / EP155)</name>
    <dbReference type="NCBI Taxonomy" id="660469"/>
    <lineage>
        <taxon>Eukaryota</taxon>
        <taxon>Fungi</taxon>
        <taxon>Dikarya</taxon>
        <taxon>Ascomycota</taxon>
        <taxon>Pezizomycotina</taxon>
        <taxon>Sordariomycetes</taxon>
        <taxon>Sordariomycetidae</taxon>
        <taxon>Diaporthales</taxon>
        <taxon>Cryphonectriaceae</taxon>
        <taxon>Cryphonectria-Endothia species complex</taxon>
        <taxon>Cryphonectria</taxon>
    </lineage>
</organism>
<keyword evidence="3" id="KW-1185">Reference proteome</keyword>
<dbReference type="PANTHER" id="PTHR33112">
    <property type="entry name" value="DOMAIN PROTEIN, PUTATIVE-RELATED"/>
    <property type="match status" value="1"/>
</dbReference>
<dbReference type="InterPro" id="IPR010730">
    <property type="entry name" value="HET"/>
</dbReference>
<comment type="caution">
    <text evidence="2">The sequence shown here is derived from an EMBL/GenBank/DDBJ whole genome shotgun (WGS) entry which is preliminary data.</text>
</comment>
<dbReference type="AlphaFoldDB" id="A0A9P4Y4W8"/>
<gene>
    <name evidence="2" type="ORF">M406DRAFT_238641</name>
</gene>
<evidence type="ECO:0000259" key="1">
    <source>
        <dbReference type="Pfam" id="PF06985"/>
    </source>
</evidence>
<feature type="domain" description="Heterokaryon incompatibility" evidence="1">
    <location>
        <begin position="69"/>
        <end position="212"/>
    </location>
</feature>
<dbReference type="OrthoDB" id="4062651at2759"/>
<protein>
    <submittedName>
        <fullName evidence="2">HET-domain-containing protein</fullName>
    </submittedName>
</protein>
<dbReference type="Pfam" id="PF06985">
    <property type="entry name" value="HET"/>
    <property type="match status" value="1"/>
</dbReference>
<evidence type="ECO:0000313" key="3">
    <source>
        <dbReference type="Proteomes" id="UP000803844"/>
    </source>
</evidence>
<feature type="non-terminal residue" evidence="2">
    <location>
        <position position="1"/>
    </location>
</feature>